<evidence type="ECO:0000256" key="5">
    <source>
        <dbReference type="ARBA" id="ARBA00022490"/>
    </source>
</evidence>
<dbReference type="STRING" id="1484.SA87_03995"/>
<keyword evidence="6 15" id="KW-0021">Allosteric enzyme</keyword>
<reference evidence="17 19" key="1">
    <citation type="submission" date="2015-09" db="EMBL/GenBank/DDBJ databases">
        <title>Draft genome sequence of Hydrogenibacillus schlegelii DSM 2000.</title>
        <authorList>
            <person name="Hemp J."/>
        </authorList>
    </citation>
    <scope>NUCLEOTIDE SEQUENCE [LARGE SCALE GENOMIC DNA]</scope>
    <source>
        <strain evidence="17 19">MA 48</strain>
    </source>
</reference>
<dbReference type="Gene3D" id="3.40.50.450">
    <property type="match status" value="1"/>
</dbReference>
<accession>A0A132NB64</accession>
<dbReference type="GO" id="GO:0061621">
    <property type="term" value="P:canonical glycolysis"/>
    <property type="evidence" value="ECO:0007669"/>
    <property type="project" value="TreeGrafter"/>
</dbReference>
<dbReference type="InterPro" id="IPR012828">
    <property type="entry name" value="PFKA_ATP_prok"/>
</dbReference>
<dbReference type="GO" id="GO:0016208">
    <property type="term" value="F:AMP binding"/>
    <property type="evidence" value="ECO:0007669"/>
    <property type="project" value="TreeGrafter"/>
</dbReference>
<keyword evidence="19" id="KW-1185">Reference proteome</keyword>
<dbReference type="GO" id="GO:0005524">
    <property type="term" value="F:ATP binding"/>
    <property type="evidence" value="ECO:0007669"/>
    <property type="project" value="UniProtKB-UniRule"/>
</dbReference>
<feature type="binding site" description="in other chain" evidence="15">
    <location>
        <position position="211"/>
    </location>
    <ligand>
        <name>ADP</name>
        <dbReference type="ChEBI" id="CHEBI:456216"/>
        <note>allosteric activator; ligand shared between dimeric partners</note>
    </ligand>
</feature>
<dbReference type="FunFam" id="3.40.50.460:FF:000002">
    <property type="entry name" value="ATP-dependent 6-phosphofructokinase"/>
    <property type="match status" value="1"/>
</dbReference>
<evidence type="ECO:0000259" key="16">
    <source>
        <dbReference type="Pfam" id="PF00365"/>
    </source>
</evidence>
<feature type="binding site" description="in other chain" evidence="15">
    <location>
        <begin position="249"/>
        <end position="252"/>
    </location>
    <ligand>
        <name>substrate</name>
        <note>ligand shared between dimeric partners</note>
    </ligand>
</feature>
<keyword evidence="12 15" id="KW-0460">Magnesium</keyword>
<evidence type="ECO:0000256" key="10">
    <source>
        <dbReference type="ARBA" id="ARBA00022777"/>
    </source>
</evidence>
<dbReference type="GO" id="GO:0046872">
    <property type="term" value="F:metal ion binding"/>
    <property type="evidence" value="ECO:0007669"/>
    <property type="project" value="UniProtKB-KW"/>
</dbReference>
<keyword evidence="5 15" id="KW-0963">Cytoplasm</keyword>
<dbReference type="InterPro" id="IPR012003">
    <property type="entry name" value="ATP_PFK_prok-type"/>
</dbReference>
<dbReference type="Pfam" id="PF00365">
    <property type="entry name" value="PFK"/>
    <property type="match status" value="1"/>
</dbReference>
<comment type="similarity">
    <text evidence="15">Belongs to the phosphofructokinase type A (PFKA) family. ATP-dependent PFK group I subfamily. Prokaryotic clade 'B1' sub-subfamily.</text>
</comment>
<keyword evidence="8 15" id="KW-0479">Metal-binding</keyword>
<proteinExistence type="inferred from homology"/>
<feature type="binding site" evidence="15">
    <location>
        <begin position="72"/>
        <end position="73"/>
    </location>
    <ligand>
        <name>ATP</name>
        <dbReference type="ChEBI" id="CHEBI:30616"/>
    </ligand>
</feature>
<dbReference type="InterPro" id="IPR000023">
    <property type="entry name" value="Phosphofructokinase_dom"/>
</dbReference>
<keyword evidence="10 15" id="KW-0418">Kinase</keyword>
<feature type="binding site" description="in other chain" evidence="15">
    <location>
        <begin position="185"/>
        <end position="187"/>
    </location>
    <ligand>
        <name>ADP</name>
        <dbReference type="ChEBI" id="CHEBI:456216"/>
        <note>allosteric activator; ligand shared between dimeric partners</note>
    </ligand>
</feature>
<dbReference type="Gene3D" id="3.40.50.460">
    <property type="entry name" value="Phosphofructokinase domain"/>
    <property type="match status" value="1"/>
</dbReference>
<feature type="binding site" description="in other chain" evidence="15">
    <location>
        <begin position="125"/>
        <end position="127"/>
    </location>
    <ligand>
        <name>substrate</name>
        <note>ligand shared between dimeric partners</note>
    </ligand>
</feature>
<feature type="binding site" evidence="15">
    <location>
        <begin position="102"/>
        <end position="105"/>
    </location>
    <ligand>
        <name>ATP</name>
        <dbReference type="ChEBI" id="CHEBI:30616"/>
    </ligand>
</feature>
<comment type="subcellular location">
    <subcellularLocation>
        <location evidence="3 15">Cytoplasm</location>
    </subcellularLocation>
</comment>
<protein>
    <recommendedName>
        <fullName evidence="15">ATP-dependent 6-phosphofructokinase</fullName>
        <shortName evidence="15">ATP-PFK</shortName>
        <shortName evidence="15">Phosphofructokinase</shortName>
        <ecNumber evidence="15">2.7.1.11</ecNumber>
    </recommendedName>
    <alternativeName>
        <fullName evidence="15">Phosphohexokinase</fullName>
    </alternativeName>
</protein>
<evidence type="ECO:0000256" key="7">
    <source>
        <dbReference type="ARBA" id="ARBA00022679"/>
    </source>
</evidence>
<dbReference type="GO" id="GO:0003872">
    <property type="term" value="F:6-phosphofructokinase activity"/>
    <property type="evidence" value="ECO:0007669"/>
    <property type="project" value="UniProtKB-UniRule"/>
</dbReference>
<dbReference type="Proteomes" id="UP000243024">
    <property type="component" value="Unassembled WGS sequence"/>
</dbReference>
<dbReference type="GO" id="GO:0048029">
    <property type="term" value="F:monosaccharide binding"/>
    <property type="evidence" value="ECO:0007669"/>
    <property type="project" value="TreeGrafter"/>
</dbReference>
<comment type="cofactor">
    <cofactor evidence="1 15">
        <name>Mg(2+)</name>
        <dbReference type="ChEBI" id="CHEBI:18420"/>
    </cofactor>
</comment>
<feature type="binding site" evidence="15">
    <location>
        <begin position="21"/>
        <end position="25"/>
    </location>
    <ligand>
        <name>ADP</name>
        <dbReference type="ChEBI" id="CHEBI:456216"/>
        <note>allosteric activator; ligand shared between dimeric partners</note>
    </ligand>
</feature>
<dbReference type="GO" id="GO:0006002">
    <property type="term" value="P:fructose 6-phosphate metabolic process"/>
    <property type="evidence" value="ECO:0007669"/>
    <property type="project" value="UniProtKB-UniRule"/>
</dbReference>
<feature type="binding site" description="in other chain" evidence="15">
    <location>
        <position position="154"/>
    </location>
    <ligand>
        <name>ADP</name>
        <dbReference type="ChEBI" id="CHEBI:456216"/>
        <note>allosteric activator; ligand shared between dimeric partners</note>
    </ligand>
</feature>
<dbReference type="EC" id="2.7.1.11" evidence="15"/>
<evidence type="ECO:0000256" key="12">
    <source>
        <dbReference type="ARBA" id="ARBA00022842"/>
    </source>
</evidence>
<dbReference type="GO" id="GO:0030388">
    <property type="term" value="P:fructose 1,6-bisphosphate metabolic process"/>
    <property type="evidence" value="ECO:0007669"/>
    <property type="project" value="TreeGrafter"/>
</dbReference>
<evidence type="ECO:0000256" key="2">
    <source>
        <dbReference type="ARBA" id="ARBA00002659"/>
    </source>
</evidence>
<organism evidence="17 19">
    <name type="scientific">Hydrogenibacillus schlegelii</name>
    <name type="common">Bacillus schlegelii</name>
    <dbReference type="NCBI Taxonomy" id="1484"/>
    <lineage>
        <taxon>Bacteria</taxon>
        <taxon>Bacillati</taxon>
        <taxon>Bacillota</taxon>
        <taxon>Bacilli</taxon>
        <taxon>Bacillales</taxon>
        <taxon>Bacillales Family X. Incertae Sedis</taxon>
        <taxon>Hydrogenibacillus</taxon>
    </lineage>
</organism>
<dbReference type="UniPathway" id="UPA00109">
    <property type="reaction ID" value="UER00182"/>
</dbReference>
<feature type="binding site" evidence="15">
    <location>
        <position position="243"/>
    </location>
    <ligand>
        <name>substrate</name>
        <note>ligand shared between dimeric partners</note>
    </ligand>
</feature>
<dbReference type="FunFam" id="3.40.50.450:FF:000001">
    <property type="entry name" value="ATP-dependent 6-phosphofructokinase"/>
    <property type="match status" value="1"/>
</dbReference>
<comment type="pathway">
    <text evidence="4 15">Carbohydrate degradation; glycolysis; D-glyceraldehyde 3-phosphate and glycerone phosphate from D-glucose: step 3/4.</text>
</comment>
<feature type="binding site" description="in other chain" evidence="15">
    <location>
        <begin position="213"/>
        <end position="215"/>
    </location>
    <ligand>
        <name>ADP</name>
        <dbReference type="ChEBI" id="CHEBI:456216"/>
        <note>allosteric activator; ligand shared between dimeric partners</note>
    </ligand>
</feature>
<name>A0A132NB64_HYDSH</name>
<dbReference type="HAMAP" id="MF_00339">
    <property type="entry name" value="Phosphofructokinase_I_B1"/>
    <property type="match status" value="1"/>
</dbReference>
<dbReference type="EMBL" id="PEBV01000009">
    <property type="protein sequence ID" value="PTQ53870.1"/>
    <property type="molecule type" value="Genomic_DNA"/>
</dbReference>
<evidence type="ECO:0000313" key="18">
    <source>
        <dbReference type="EMBL" id="PTQ53870.1"/>
    </source>
</evidence>
<dbReference type="NCBIfam" id="TIGR02482">
    <property type="entry name" value="PFKA_ATP"/>
    <property type="match status" value="1"/>
</dbReference>
<feature type="binding site" evidence="15">
    <location>
        <position position="11"/>
    </location>
    <ligand>
        <name>ATP</name>
        <dbReference type="ChEBI" id="CHEBI:30616"/>
    </ligand>
</feature>
<evidence type="ECO:0000256" key="11">
    <source>
        <dbReference type="ARBA" id="ARBA00022840"/>
    </source>
</evidence>
<dbReference type="SUPFAM" id="SSF53784">
    <property type="entry name" value="Phosphofructokinase"/>
    <property type="match status" value="1"/>
</dbReference>
<dbReference type="InterPro" id="IPR022953">
    <property type="entry name" value="ATP_PFK"/>
</dbReference>
<evidence type="ECO:0000256" key="15">
    <source>
        <dbReference type="HAMAP-Rule" id="MF_00339"/>
    </source>
</evidence>
<evidence type="ECO:0000256" key="6">
    <source>
        <dbReference type="ARBA" id="ARBA00022533"/>
    </source>
</evidence>
<evidence type="ECO:0000256" key="9">
    <source>
        <dbReference type="ARBA" id="ARBA00022741"/>
    </source>
</evidence>
<evidence type="ECO:0000256" key="3">
    <source>
        <dbReference type="ARBA" id="ARBA00004496"/>
    </source>
</evidence>
<dbReference type="PANTHER" id="PTHR13697:SF4">
    <property type="entry name" value="ATP-DEPENDENT 6-PHOSPHOFRUCTOKINASE"/>
    <property type="match status" value="1"/>
</dbReference>
<evidence type="ECO:0000256" key="13">
    <source>
        <dbReference type="ARBA" id="ARBA00023152"/>
    </source>
</evidence>
<comment type="function">
    <text evidence="2 15">Catalyzes the phosphorylation of D-fructose 6-phosphate to fructose 1,6-bisphosphate by ATP, the first committing step of glycolysis.</text>
</comment>
<dbReference type="GO" id="GO:0070095">
    <property type="term" value="F:fructose-6-phosphate binding"/>
    <property type="evidence" value="ECO:0007669"/>
    <property type="project" value="TreeGrafter"/>
</dbReference>
<dbReference type="Proteomes" id="UP000244180">
    <property type="component" value="Unassembled WGS sequence"/>
</dbReference>
<comment type="catalytic activity">
    <reaction evidence="14 15">
        <text>beta-D-fructose 6-phosphate + ATP = beta-D-fructose 1,6-bisphosphate + ADP + H(+)</text>
        <dbReference type="Rhea" id="RHEA:16109"/>
        <dbReference type="ChEBI" id="CHEBI:15378"/>
        <dbReference type="ChEBI" id="CHEBI:30616"/>
        <dbReference type="ChEBI" id="CHEBI:32966"/>
        <dbReference type="ChEBI" id="CHEBI:57634"/>
        <dbReference type="ChEBI" id="CHEBI:456216"/>
        <dbReference type="EC" id="2.7.1.11"/>
    </reaction>
</comment>
<dbReference type="GO" id="GO:0042802">
    <property type="term" value="F:identical protein binding"/>
    <property type="evidence" value="ECO:0007669"/>
    <property type="project" value="TreeGrafter"/>
</dbReference>
<evidence type="ECO:0000256" key="1">
    <source>
        <dbReference type="ARBA" id="ARBA00001946"/>
    </source>
</evidence>
<evidence type="ECO:0000313" key="20">
    <source>
        <dbReference type="Proteomes" id="UP000244180"/>
    </source>
</evidence>
<dbReference type="RefSeq" id="WP_066203503.1">
    <property type="nucleotide sequence ID" value="NZ_CBCSAS010000006.1"/>
</dbReference>
<keyword evidence="13 15" id="KW-0324">Glycolysis</keyword>
<evidence type="ECO:0000256" key="8">
    <source>
        <dbReference type="ARBA" id="ARBA00022723"/>
    </source>
</evidence>
<evidence type="ECO:0000256" key="4">
    <source>
        <dbReference type="ARBA" id="ARBA00004679"/>
    </source>
</evidence>
<keyword evidence="9 15" id="KW-0547">Nucleotide-binding</keyword>
<dbReference type="InterPro" id="IPR035966">
    <property type="entry name" value="PKF_sf"/>
</dbReference>
<dbReference type="PRINTS" id="PR00476">
    <property type="entry name" value="PHFRCTKINASE"/>
</dbReference>
<feature type="binding site" description="in other chain" evidence="15">
    <location>
        <position position="222"/>
    </location>
    <ligand>
        <name>substrate</name>
        <note>ligand shared between dimeric partners</note>
    </ligand>
</feature>
<dbReference type="PROSITE" id="PS00433">
    <property type="entry name" value="PHOSPHOFRUCTOKINASE"/>
    <property type="match status" value="1"/>
</dbReference>
<comment type="activity regulation">
    <text evidence="15">Allosterically activated by ADP and other diphosphonucleosides, and allosterically inhibited by phosphoenolpyruvate.</text>
</comment>
<dbReference type="InterPro" id="IPR015912">
    <property type="entry name" value="Phosphofructokinase_CS"/>
</dbReference>
<dbReference type="GO" id="GO:0005945">
    <property type="term" value="C:6-phosphofructokinase complex"/>
    <property type="evidence" value="ECO:0007669"/>
    <property type="project" value="TreeGrafter"/>
</dbReference>
<gene>
    <name evidence="15" type="primary">pfkA</name>
    <name evidence="18" type="ORF">HSCHL_1244</name>
    <name evidence="17" type="ORF">SA87_03995</name>
</gene>
<reference evidence="18 20" key="2">
    <citation type="submission" date="2017-08" db="EMBL/GenBank/DDBJ databases">
        <title>Burning lignite coal seam in the remote Altai Mountains harbors a hydrogen-driven thermophilic microbial community.</title>
        <authorList>
            <person name="Kadnikov V.V."/>
            <person name="Mardanov A.V."/>
            <person name="Ivasenko D."/>
            <person name="Beletsky A.V."/>
            <person name="Karnachuk O.V."/>
            <person name="Ravin N.V."/>
        </authorList>
    </citation>
    <scope>NUCLEOTIDE SEQUENCE [LARGE SCALE GENOMIC DNA]</scope>
    <source>
        <strain evidence="18">AL33</strain>
    </source>
</reference>
<dbReference type="OrthoDB" id="9802503at2"/>
<dbReference type="NCBIfam" id="NF002872">
    <property type="entry name" value="PRK03202.1"/>
    <property type="match status" value="1"/>
</dbReference>
<comment type="subunit">
    <text evidence="15">Homotetramer.</text>
</comment>
<dbReference type="AlphaFoldDB" id="A0A132NB64"/>
<feature type="binding site" evidence="15">
    <location>
        <position position="162"/>
    </location>
    <ligand>
        <name>substrate</name>
        <note>ligand shared between dimeric partners</note>
    </ligand>
</feature>
<dbReference type="PANTHER" id="PTHR13697">
    <property type="entry name" value="PHOSPHOFRUCTOKINASE"/>
    <property type="match status" value="1"/>
</dbReference>
<feature type="binding site" evidence="15">
    <location>
        <position position="103"/>
    </location>
    <ligand>
        <name>Mg(2+)</name>
        <dbReference type="ChEBI" id="CHEBI:18420"/>
        <note>catalytic</note>
    </ligand>
</feature>
<evidence type="ECO:0000313" key="19">
    <source>
        <dbReference type="Proteomes" id="UP000243024"/>
    </source>
</evidence>
<dbReference type="EMBL" id="JXBB01000063">
    <property type="protein sequence ID" value="OAR03324.1"/>
    <property type="molecule type" value="Genomic_DNA"/>
</dbReference>
<comment type="caution">
    <text evidence="15">Lacks conserved residue(s) required for the propagation of feature annotation.</text>
</comment>
<keyword evidence="7 15" id="KW-0808">Transferase</keyword>
<feature type="binding site" description="in other chain" evidence="15">
    <location>
        <begin position="169"/>
        <end position="171"/>
    </location>
    <ligand>
        <name>substrate</name>
        <note>ligand shared between dimeric partners</note>
    </ligand>
</feature>
<evidence type="ECO:0000313" key="17">
    <source>
        <dbReference type="EMBL" id="OAR03324.1"/>
    </source>
</evidence>
<feature type="domain" description="Phosphofructokinase" evidence="16">
    <location>
        <begin position="3"/>
        <end position="274"/>
    </location>
</feature>
<dbReference type="PIRSF" id="PIRSF000532">
    <property type="entry name" value="ATP_PFK_prok"/>
    <property type="match status" value="1"/>
</dbReference>
<keyword evidence="11 15" id="KW-0067">ATP-binding</keyword>
<evidence type="ECO:0000256" key="14">
    <source>
        <dbReference type="ARBA" id="ARBA00048070"/>
    </source>
</evidence>
<feature type="active site" description="Proton acceptor" evidence="15">
    <location>
        <position position="127"/>
    </location>
</feature>
<comment type="caution">
    <text evidence="17">The sequence shown here is derived from an EMBL/GenBank/DDBJ whole genome shotgun (WGS) entry which is preliminary data.</text>
</comment>
<sequence length="319" mass="33667">MKRIAVLTSGGDAPGMNAAIRAVVRRALYDGVEVYGIDRGFQGLLEGRLKPMTLGSVGDIVHRGGTILQTARSEAFKTEAGQEAAVGVLREHAIGGLVVIGGDGSLRGAEALHRRGIAVVGIPASIDNDIAGTDESIGFDTAINTVAWAIDKIRDTATSHERTFVVEVMGRRSGHIALWAGLAVGAEAIIVPEVPFDLDAIARRLIQTKERGKRHSILIVAEGVMSGAALAKEIERRTGFETRASVLGHIQRGGTPSARDRLLAGRLGSRAVERLLAGQSGIMVGIRGEAIVDVPLADVFRGEKPLMASLIELARMLSI</sequence>